<dbReference type="PANTHER" id="PTHR21219:SF4">
    <property type="entry name" value="PID DOMAIN-CONTAINING PROTEIN"/>
    <property type="match status" value="1"/>
</dbReference>
<keyword evidence="4" id="KW-1185">Reference proteome</keyword>
<feature type="region of interest" description="Disordered" evidence="1">
    <location>
        <begin position="586"/>
        <end position="606"/>
    </location>
</feature>
<dbReference type="EMBL" id="OU900098">
    <property type="protein sequence ID" value="CAH1185705.1"/>
    <property type="molecule type" value="Genomic_DNA"/>
</dbReference>
<accession>A0A9P0E049</accession>
<dbReference type="SMART" id="SM00462">
    <property type="entry name" value="PTB"/>
    <property type="match status" value="1"/>
</dbReference>
<dbReference type="Proteomes" id="UP001153712">
    <property type="component" value="Chromosome 5"/>
</dbReference>
<name>A0A9P0E049_PHYSR</name>
<dbReference type="SUPFAM" id="SSF50729">
    <property type="entry name" value="PH domain-like"/>
    <property type="match status" value="1"/>
</dbReference>
<sequence>MTPNLPKEDMCNMNNAVIPRPPALPPGPLVPTYGIKPPPKPPGKYTERRPSEQNSSKASPISEGFRLVDVTCHNNDDTGSVYSLYKQKIDSMFESDSSSTKNSVQAKIEKMFNEVAQDNGMGVKGIGTHNFSVDYLGSVPLNEKVTSLSGLQNPLRELYFAYKKVIKTKKTLTGRLEISSGGLKVQYQGEKGDLEQLNSFPTIAVWSAVKFVLHDVDQPRPTYAFLPLITDPDNTDKRSLFRPLDDNEKKFITTEAHSPLFAVVMRKIGVQKQLECHGFVCQTSEDAIVIAATLYKSLVAHMKARENKPRNKNGVTTCMSVTSSLNKERSESSLPVRPPRKKRSSTSSVTSETDIISISDTKPLLNSQRLPKKSVKTKRAPKAPQNKTEDLDAILPYEEPNNSEMNTNNECIRTQSQSTDHSGREFQEIPPRTYTDKLNSYMTKEQKQLAAEIKQMMNDGGTKCLKKVVRKSEEPIRKPENSGDILTKVTIPRSGSFLNAGGLTRYKNKGSRSNDQGSGGSPLGFKEIFNELSLQEGLHSLDDILGVIIDPDGMSFNDLKPIYKEFLLKLSVTLTKDELYQRSKSIMRRQKKKMLKKSPQQKSRVKVGAKFKRLKHVFQRSFDMKLAKKTNKPTVTTAIPSREGSKLPESSISTSSYDTRQFRSKDELSSNKKQSYRKKSRRDRASTSEESDFFSLKKSRARAQGFSLLNNQNRNSSSGYVSCSECSYDSDTCTCVSADKCYCSLGQKNSSRKSRCHGANCQRDASCSCNLDNSVVYCGCDTDSCAESNKCYCPKGGFRSSVIAKLERKGFRQEPDRYRHKKLCKKNSNTKSTKSLEYVYNPTEAYYEKLKNKGKFGTQSSMPLLSDCDKFSMLNGGLQSLNSRMLYGSGMGPCRPVTVKNYQSTKGYRSVGKATAISSGGCSEALAVKKSAEIAALFSDIKLTQTTDIAHMNPIAFDSKNTYGKSYSYTGKFGKNQKTAQNHYTHLQKNKSALYSLKLPIESARNVAQSVRSSSNKSGKPNMYSAKNGLYTIQSQSDESRRSSSCEGRKIETREFYKFSQDMRNVSSNIENSLGYLP</sequence>
<evidence type="ECO:0000313" key="4">
    <source>
        <dbReference type="Proteomes" id="UP001153712"/>
    </source>
</evidence>
<feature type="compositionally biased region" description="Low complexity" evidence="1">
    <location>
        <begin position="345"/>
        <end position="362"/>
    </location>
</feature>
<evidence type="ECO:0000313" key="3">
    <source>
        <dbReference type="EMBL" id="CAH1185705.1"/>
    </source>
</evidence>
<evidence type="ECO:0000256" key="1">
    <source>
        <dbReference type="SAM" id="MobiDB-lite"/>
    </source>
</evidence>
<dbReference type="OrthoDB" id="5959615at2759"/>
<feature type="compositionally biased region" description="Basic residues" evidence="1">
    <location>
        <begin position="370"/>
        <end position="381"/>
    </location>
</feature>
<protein>
    <recommendedName>
        <fullName evidence="2">PID domain-containing protein</fullName>
    </recommendedName>
</protein>
<feature type="compositionally biased region" description="Basic and acidic residues" evidence="1">
    <location>
        <begin position="1"/>
        <end position="10"/>
    </location>
</feature>
<dbReference type="InterPro" id="IPR006020">
    <property type="entry name" value="PTB/PI_dom"/>
</dbReference>
<feature type="compositionally biased region" description="Basic residues" evidence="1">
    <location>
        <begin position="586"/>
        <end position="596"/>
    </location>
</feature>
<gene>
    <name evidence="3" type="ORF">PHYEVI_LOCUS8865</name>
</gene>
<feature type="region of interest" description="Disordered" evidence="1">
    <location>
        <begin position="322"/>
        <end position="407"/>
    </location>
</feature>
<dbReference type="PANTHER" id="PTHR21219">
    <property type="entry name" value="FI19613P1"/>
    <property type="match status" value="1"/>
</dbReference>
<feature type="domain" description="PID" evidence="2">
    <location>
        <begin position="126"/>
        <end position="309"/>
    </location>
</feature>
<proteinExistence type="predicted"/>
<dbReference type="AlphaFoldDB" id="A0A9P0E049"/>
<feature type="region of interest" description="Disordered" evidence="1">
    <location>
        <begin position="501"/>
        <end position="520"/>
    </location>
</feature>
<reference evidence="3" key="1">
    <citation type="submission" date="2022-01" db="EMBL/GenBank/DDBJ databases">
        <authorList>
            <person name="King R."/>
        </authorList>
    </citation>
    <scope>NUCLEOTIDE SEQUENCE</scope>
</reference>
<feature type="region of interest" description="Disordered" evidence="1">
    <location>
        <begin position="629"/>
        <end position="691"/>
    </location>
</feature>
<feature type="compositionally biased region" description="Pro residues" evidence="1">
    <location>
        <begin position="19"/>
        <end position="29"/>
    </location>
</feature>
<feature type="compositionally biased region" description="Polar residues" evidence="1">
    <location>
        <begin position="648"/>
        <end position="659"/>
    </location>
</feature>
<feature type="region of interest" description="Disordered" evidence="1">
    <location>
        <begin position="1"/>
        <end position="62"/>
    </location>
</feature>
<evidence type="ECO:0000259" key="2">
    <source>
        <dbReference type="SMART" id="SM00462"/>
    </source>
</evidence>
<organism evidence="3 4">
    <name type="scientific">Phyllotreta striolata</name>
    <name type="common">Striped flea beetle</name>
    <name type="synonym">Crioceris striolata</name>
    <dbReference type="NCBI Taxonomy" id="444603"/>
    <lineage>
        <taxon>Eukaryota</taxon>
        <taxon>Metazoa</taxon>
        <taxon>Ecdysozoa</taxon>
        <taxon>Arthropoda</taxon>
        <taxon>Hexapoda</taxon>
        <taxon>Insecta</taxon>
        <taxon>Pterygota</taxon>
        <taxon>Neoptera</taxon>
        <taxon>Endopterygota</taxon>
        <taxon>Coleoptera</taxon>
        <taxon>Polyphaga</taxon>
        <taxon>Cucujiformia</taxon>
        <taxon>Chrysomeloidea</taxon>
        <taxon>Chrysomelidae</taxon>
        <taxon>Galerucinae</taxon>
        <taxon>Alticini</taxon>
        <taxon>Phyllotreta</taxon>
    </lineage>
</organism>
<feature type="compositionally biased region" description="Basic and acidic residues" evidence="1">
    <location>
        <begin position="660"/>
        <end position="670"/>
    </location>
</feature>